<reference evidence="6 7" key="1">
    <citation type="submission" date="2017-06" db="EMBL/GenBank/DDBJ databases">
        <title>Draft Genome Sequence of Natranaerobius trueperi halophilic, alkalithermophilic bacteria from soda lakes.</title>
        <authorList>
            <person name="Zhao B."/>
        </authorList>
    </citation>
    <scope>NUCLEOTIDE SEQUENCE [LARGE SCALE GENOMIC DNA]</scope>
    <source>
        <strain evidence="6 7">DSM 18760</strain>
    </source>
</reference>
<evidence type="ECO:0000256" key="4">
    <source>
        <dbReference type="ARBA" id="ARBA00022643"/>
    </source>
</evidence>
<keyword evidence="5" id="KW-0560">Oxidoreductase</keyword>
<evidence type="ECO:0000256" key="3">
    <source>
        <dbReference type="ARBA" id="ARBA00022630"/>
    </source>
</evidence>
<dbReference type="PANTHER" id="PTHR32332">
    <property type="entry name" value="2-NITROPROPANE DIOXYGENASE"/>
    <property type="match status" value="1"/>
</dbReference>
<keyword evidence="3" id="KW-0285">Flavoprotein</keyword>
<evidence type="ECO:0000313" key="6">
    <source>
        <dbReference type="EMBL" id="OWZ83782.1"/>
    </source>
</evidence>
<dbReference type="AlphaFoldDB" id="A0A226BYD7"/>
<evidence type="ECO:0000256" key="1">
    <source>
        <dbReference type="ARBA" id="ARBA00003535"/>
    </source>
</evidence>
<dbReference type="PANTHER" id="PTHR32332:SF18">
    <property type="entry name" value="2-NITROPROPANE DIOXYGENASE"/>
    <property type="match status" value="1"/>
</dbReference>
<keyword evidence="7" id="KW-1185">Reference proteome</keyword>
<keyword evidence="6" id="KW-0503">Monooxygenase</keyword>
<dbReference type="CDD" id="cd04730">
    <property type="entry name" value="NPD_like"/>
    <property type="match status" value="1"/>
</dbReference>
<name>A0A226BYD7_9FIRM</name>
<proteinExistence type="predicted"/>
<sequence length="360" mass="38766">MSLSKLKIADLEAKLPIVQGAMGVGISLSNLASTVANAGAVGMIAGVQIGYSEPDFEENPKEANIRALKKHIRKAKSLSPEGVIGVNLLTAINNYADMVRASVEEKVDLIVSGAGFPKNLPDLVKGSDTKIAPIVSSGKGAQLISKIWDRRYNRVPDMVIIEGPEAGGHLGFTVEDLKNPPSLENLVPETIENLAPFEEKYNKKIPVVAAGGIYNGKDIKKYLELGASGVQMATRFVTTKECDASEEFKKTYVNSAKEDIQLVKSPVGMPGRAINNQFINKLKEEDIPINKCYNCLRPCDPSSSSYCISDALVNSCIGDVDNGLIFCGTNAYRAEKITTVKDVINELVAEATNYNNVVSN</sequence>
<evidence type="ECO:0000256" key="2">
    <source>
        <dbReference type="ARBA" id="ARBA00013457"/>
    </source>
</evidence>
<gene>
    <name evidence="6" type="ORF">CDO51_06725</name>
</gene>
<dbReference type="GO" id="GO:0018580">
    <property type="term" value="F:nitronate monooxygenase activity"/>
    <property type="evidence" value="ECO:0007669"/>
    <property type="project" value="InterPro"/>
</dbReference>
<dbReference type="OrthoDB" id="9778912at2"/>
<dbReference type="Proteomes" id="UP000214588">
    <property type="component" value="Unassembled WGS sequence"/>
</dbReference>
<comment type="function">
    <text evidence="1">Nitronate monooxygenase that uses molecular oxygen to catalyze the oxidative denitrification of alkyl nitronates. Acts on propionate 3-nitronate (P3N), the presumed physiological substrate. Probably functions in the detoxification of P3N, a metabolic poison produced by plants and fungi as a defense mechanism.</text>
</comment>
<dbReference type="Gene3D" id="3.20.20.70">
    <property type="entry name" value="Aldolase class I"/>
    <property type="match status" value="1"/>
</dbReference>
<comment type="caution">
    <text evidence="6">The sequence shown here is derived from an EMBL/GenBank/DDBJ whole genome shotgun (WGS) entry which is preliminary data.</text>
</comment>
<dbReference type="Pfam" id="PF03060">
    <property type="entry name" value="NMO"/>
    <property type="match status" value="1"/>
</dbReference>
<dbReference type="InterPro" id="IPR004136">
    <property type="entry name" value="NMO"/>
</dbReference>
<evidence type="ECO:0000256" key="5">
    <source>
        <dbReference type="ARBA" id="ARBA00023002"/>
    </source>
</evidence>
<accession>A0A226BYD7</accession>
<evidence type="ECO:0000313" key="7">
    <source>
        <dbReference type="Proteomes" id="UP000214588"/>
    </source>
</evidence>
<organism evidence="6 7">
    <name type="scientific">Natranaerobius trueperi</name>
    <dbReference type="NCBI Taxonomy" id="759412"/>
    <lineage>
        <taxon>Bacteria</taxon>
        <taxon>Bacillati</taxon>
        <taxon>Bacillota</taxon>
        <taxon>Clostridia</taxon>
        <taxon>Natranaerobiales</taxon>
        <taxon>Natranaerobiaceae</taxon>
        <taxon>Natranaerobius</taxon>
    </lineage>
</organism>
<protein>
    <recommendedName>
        <fullName evidence="2">Probable nitronate monooxygenase</fullName>
    </recommendedName>
</protein>
<dbReference type="InterPro" id="IPR013785">
    <property type="entry name" value="Aldolase_TIM"/>
</dbReference>
<dbReference type="EMBL" id="NIQC01000012">
    <property type="protein sequence ID" value="OWZ83782.1"/>
    <property type="molecule type" value="Genomic_DNA"/>
</dbReference>
<keyword evidence="4" id="KW-0288">FMN</keyword>
<dbReference type="RefSeq" id="WP_089023532.1">
    <property type="nucleotide sequence ID" value="NZ_NIQC01000012.1"/>
</dbReference>
<dbReference type="SUPFAM" id="SSF51412">
    <property type="entry name" value="Inosine monophosphate dehydrogenase (IMPDH)"/>
    <property type="match status" value="1"/>
</dbReference>